<evidence type="ECO:0000256" key="1">
    <source>
        <dbReference type="SAM" id="MobiDB-lite"/>
    </source>
</evidence>
<evidence type="ECO:0000313" key="3">
    <source>
        <dbReference type="Proteomes" id="UP000193200"/>
    </source>
</evidence>
<dbReference type="RefSeq" id="WP_139839529.1">
    <property type="nucleotide sequence ID" value="NZ_FWFR01000001.1"/>
</dbReference>
<gene>
    <name evidence="2" type="ORF">OCH7691_01118</name>
</gene>
<feature type="compositionally biased region" description="Basic and acidic residues" evidence="1">
    <location>
        <begin position="15"/>
        <end position="32"/>
    </location>
</feature>
<keyword evidence="3" id="KW-1185">Reference proteome</keyword>
<evidence type="ECO:0000313" key="2">
    <source>
        <dbReference type="EMBL" id="SLN31338.1"/>
    </source>
</evidence>
<name>A0A1Y5S388_9PROT</name>
<dbReference type="Proteomes" id="UP000193200">
    <property type="component" value="Unassembled WGS sequence"/>
</dbReference>
<dbReference type="AlphaFoldDB" id="A0A1Y5S388"/>
<dbReference type="InParanoid" id="A0A1Y5S388"/>
<reference evidence="2 3" key="1">
    <citation type="submission" date="2017-03" db="EMBL/GenBank/DDBJ databases">
        <authorList>
            <person name="Afonso C.L."/>
            <person name="Miller P.J."/>
            <person name="Scott M.A."/>
            <person name="Spackman E."/>
            <person name="Goraichik I."/>
            <person name="Dimitrov K.M."/>
            <person name="Suarez D.L."/>
            <person name="Swayne D.E."/>
        </authorList>
    </citation>
    <scope>NUCLEOTIDE SEQUENCE [LARGE SCALE GENOMIC DNA]</scope>
    <source>
        <strain evidence="2 3">CECT 7691</strain>
    </source>
</reference>
<accession>A0A1Y5S388</accession>
<protein>
    <submittedName>
        <fullName evidence="2">Uncharacterized protein</fullName>
    </submittedName>
</protein>
<proteinExistence type="predicted"/>
<organism evidence="2 3">
    <name type="scientific">Oceanibacterium hippocampi</name>
    <dbReference type="NCBI Taxonomy" id="745714"/>
    <lineage>
        <taxon>Bacteria</taxon>
        <taxon>Pseudomonadati</taxon>
        <taxon>Pseudomonadota</taxon>
        <taxon>Alphaproteobacteria</taxon>
        <taxon>Sneathiellales</taxon>
        <taxon>Sneathiellaceae</taxon>
        <taxon>Oceanibacterium</taxon>
    </lineage>
</organism>
<sequence>MTAKDRNNPGRGQGHGRDPDRESRLAEKLRDNLHRRKAQARARGTAPAPVIKNRPPEPEDRG</sequence>
<feature type="region of interest" description="Disordered" evidence="1">
    <location>
        <begin position="1"/>
        <end position="62"/>
    </location>
</feature>
<dbReference type="EMBL" id="FWFR01000001">
    <property type="protein sequence ID" value="SLN31338.1"/>
    <property type="molecule type" value="Genomic_DNA"/>
</dbReference>